<feature type="compositionally biased region" description="Basic and acidic residues" evidence="1">
    <location>
        <begin position="103"/>
        <end position="118"/>
    </location>
</feature>
<feature type="compositionally biased region" description="Polar residues" evidence="1">
    <location>
        <begin position="1"/>
        <end position="17"/>
    </location>
</feature>
<dbReference type="EMBL" id="KN820205">
    <property type="protein sequence ID" value="KIJ06693.1"/>
    <property type="molecule type" value="Genomic_DNA"/>
</dbReference>
<dbReference type="AlphaFoldDB" id="A0A0C9T5Y7"/>
<keyword evidence="3" id="KW-1185">Reference proteome</keyword>
<name>A0A0C9T5Y7_PAXIN</name>
<evidence type="ECO:0000256" key="1">
    <source>
        <dbReference type="SAM" id="MobiDB-lite"/>
    </source>
</evidence>
<reference evidence="3" key="2">
    <citation type="submission" date="2015-01" db="EMBL/GenBank/DDBJ databases">
        <title>Evolutionary Origins and Diversification of the Mycorrhizal Mutualists.</title>
        <authorList>
            <consortium name="DOE Joint Genome Institute"/>
            <consortium name="Mycorrhizal Genomics Consortium"/>
            <person name="Kohler A."/>
            <person name="Kuo A."/>
            <person name="Nagy L.G."/>
            <person name="Floudas D."/>
            <person name="Copeland A."/>
            <person name="Barry K.W."/>
            <person name="Cichocki N."/>
            <person name="Veneault-Fourrey C."/>
            <person name="LaButti K."/>
            <person name="Lindquist E.A."/>
            <person name="Lipzen A."/>
            <person name="Lundell T."/>
            <person name="Morin E."/>
            <person name="Murat C."/>
            <person name="Riley R."/>
            <person name="Ohm R."/>
            <person name="Sun H."/>
            <person name="Tunlid A."/>
            <person name="Henrissat B."/>
            <person name="Grigoriev I.V."/>
            <person name="Hibbett D.S."/>
            <person name="Martin F."/>
        </authorList>
    </citation>
    <scope>NUCLEOTIDE SEQUENCE [LARGE SCALE GENOMIC DNA]</scope>
    <source>
        <strain evidence="3">ATCC 200175</strain>
    </source>
</reference>
<proteinExistence type="predicted"/>
<sequence>MVVNEITDTTDPNTMSTRPAVPDSNTRDGDGDRKVEREDEDEKGRRASESVALSSNDDGGDKDIRHAYIVPKPAPPSPNHVPPPPDERRPPPSVPLKGEEDDQKSSGHTDEAAMHLERPPSSQDGCRTTRRRTERAKERR</sequence>
<dbReference type="Proteomes" id="UP000053647">
    <property type="component" value="Unassembled WGS sequence"/>
</dbReference>
<organism evidence="2 3">
    <name type="scientific">Paxillus involutus ATCC 200175</name>
    <dbReference type="NCBI Taxonomy" id="664439"/>
    <lineage>
        <taxon>Eukaryota</taxon>
        <taxon>Fungi</taxon>
        <taxon>Dikarya</taxon>
        <taxon>Basidiomycota</taxon>
        <taxon>Agaricomycotina</taxon>
        <taxon>Agaricomycetes</taxon>
        <taxon>Agaricomycetidae</taxon>
        <taxon>Boletales</taxon>
        <taxon>Paxilineae</taxon>
        <taxon>Paxillaceae</taxon>
        <taxon>Paxillus</taxon>
    </lineage>
</organism>
<feature type="compositionally biased region" description="Basic and acidic residues" evidence="1">
    <location>
        <begin position="25"/>
        <end position="48"/>
    </location>
</feature>
<protein>
    <submittedName>
        <fullName evidence="2">Uncharacterized protein</fullName>
    </submittedName>
</protein>
<reference evidence="2 3" key="1">
    <citation type="submission" date="2014-06" db="EMBL/GenBank/DDBJ databases">
        <authorList>
            <consortium name="DOE Joint Genome Institute"/>
            <person name="Kuo A."/>
            <person name="Kohler A."/>
            <person name="Nagy L.G."/>
            <person name="Floudas D."/>
            <person name="Copeland A."/>
            <person name="Barry K.W."/>
            <person name="Cichocki N."/>
            <person name="Veneault-Fourrey C."/>
            <person name="LaButti K."/>
            <person name="Lindquist E.A."/>
            <person name="Lipzen A."/>
            <person name="Lundell T."/>
            <person name="Morin E."/>
            <person name="Murat C."/>
            <person name="Sun H."/>
            <person name="Tunlid A."/>
            <person name="Henrissat B."/>
            <person name="Grigoriev I.V."/>
            <person name="Hibbett D.S."/>
            <person name="Martin F."/>
            <person name="Nordberg H.P."/>
            <person name="Cantor M.N."/>
            <person name="Hua S.X."/>
        </authorList>
    </citation>
    <scope>NUCLEOTIDE SEQUENCE [LARGE SCALE GENOMIC DNA]</scope>
    <source>
        <strain evidence="2 3">ATCC 200175</strain>
    </source>
</reference>
<feature type="compositionally biased region" description="Pro residues" evidence="1">
    <location>
        <begin position="72"/>
        <end position="84"/>
    </location>
</feature>
<gene>
    <name evidence="2" type="ORF">PAXINDRAFT_20112</name>
</gene>
<accession>A0A0C9T5Y7</accession>
<evidence type="ECO:0000313" key="2">
    <source>
        <dbReference type="EMBL" id="KIJ06693.1"/>
    </source>
</evidence>
<dbReference type="HOGENOM" id="CLU_125777_1_0_1"/>
<evidence type="ECO:0000313" key="3">
    <source>
        <dbReference type="Proteomes" id="UP000053647"/>
    </source>
</evidence>
<feature type="region of interest" description="Disordered" evidence="1">
    <location>
        <begin position="1"/>
        <end position="140"/>
    </location>
</feature>